<dbReference type="Proteomes" id="UP000824596">
    <property type="component" value="Unassembled WGS sequence"/>
</dbReference>
<dbReference type="OrthoDB" id="3538943at2759"/>
<protein>
    <submittedName>
        <fullName evidence="2">Uncharacterized protein</fullName>
    </submittedName>
</protein>
<comment type="caution">
    <text evidence="2">The sequence shown here is derived from an EMBL/GenBank/DDBJ whole genome shotgun (WGS) entry which is preliminary data.</text>
</comment>
<sequence>MSIASSPRQDIAALLGRRFLAVIPKDQLRLLEQPDSWAADFKNKPHGQAHIPGHVLETTKQAYRASSRNEDQGESGIQNEDSHGHAPASSAALDGMPSSSPERSIPWSQSPSRSRPPQQAHVDSSVIHETPKSASFKALPPPTESQRPQDLDSDDAMSSNDEDDLEMALPQAQVAADPPVNMAAARLAPTPTPYRADNTQAVDTPPPCAQPSQPVVIPATAAKNVKSCPPQPSVEGRRHRHKLIVLNNSTVKPVASATAGRRMPATKMFADVSGSHDTTSSSMVPATSQDSSVLDGVVTSIETTSDLVPPAPRPEASRTGQGGWSVAAADAAQPTHPGQVEPLVRQAVQAWATEPATHEMNPYRVFAAEYPDYVACHGGSLWNFVRACVCVDYLRRERMLRECLFDDFVRAFSVGYLQYVARAGPGQEPLPAIEWFNLLGGAPLYNRMVVSRKNLDAILAAFPEEVKKARNIIRDDDDDDDAIQEARPAEREPSLVTGPMPSESPEPRPAHTPRSAIGVGRLETPSAGRRPSRLQTPPVPRPPSPQLGSDGPVPPSAAPTPSASARSKRPPLSQYLTLLTTAGRLGSARKRSAEDQERLREHFRRRKLSGKRSVASSS</sequence>
<feature type="region of interest" description="Disordered" evidence="1">
    <location>
        <begin position="39"/>
        <end position="163"/>
    </location>
</feature>
<evidence type="ECO:0000313" key="3">
    <source>
        <dbReference type="Proteomes" id="UP000824596"/>
    </source>
</evidence>
<evidence type="ECO:0000313" key="2">
    <source>
        <dbReference type="EMBL" id="KAH0962245.1"/>
    </source>
</evidence>
<feature type="compositionally biased region" description="Polar residues" evidence="1">
    <location>
        <begin position="275"/>
        <end position="292"/>
    </location>
</feature>
<proteinExistence type="predicted"/>
<dbReference type="AlphaFoldDB" id="A0A9P8MVX0"/>
<gene>
    <name evidence="2" type="ORF">HRG_06347</name>
</gene>
<dbReference type="GeneID" id="68355476"/>
<organism evidence="2 3">
    <name type="scientific">Hirsutella rhossiliensis</name>
    <dbReference type="NCBI Taxonomy" id="111463"/>
    <lineage>
        <taxon>Eukaryota</taxon>
        <taxon>Fungi</taxon>
        <taxon>Dikarya</taxon>
        <taxon>Ascomycota</taxon>
        <taxon>Pezizomycotina</taxon>
        <taxon>Sordariomycetes</taxon>
        <taxon>Hypocreomycetidae</taxon>
        <taxon>Hypocreales</taxon>
        <taxon>Ophiocordycipitaceae</taxon>
        <taxon>Hirsutella</taxon>
    </lineage>
</organism>
<accession>A0A9P8MVX0</accession>
<reference evidence="2" key="1">
    <citation type="submission" date="2021-09" db="EMBL/GenBank/DDBJ databases">
        <title>A high-quality genome of the endoparasitic fungus Hirsutella rhossiliensis with a comparison of Hirsutella genomes reveals transposable elements contributing to genome size variation.</title>
        <authorList>
            <person name="Lin R."/>
            <person name="Jiao Y."/>
            <person name="Sun X."/>
            <person name="Ling J."/>
            <person name="Xie B."/>
            <person name="Cheng X."/>
        </authorList>
    </citation>
    <scope>NUCLEOTIDE SEQUENCE</scope>
    <source>
        <strain evidence="2">HR02</strain>
    </source>
</reference>
<name>A0A9P8MVX0_9HYPO</name>
<dbReference type="EMBL" id="JAIZPD010000006">
    <property type="protein sequence ID" value="KAH0962245.1"/>
    <property type="molecule type" value="Genomic_DNA"/>
</dbReference>
<feature type="compositionally biased region" description="Low complexity" evidence="1">
    <location>
        <begin position="103"/>
        <end position="119"/>
    </location>
</feature>
<keyword evidence="3" id="KW-1185">Reference proteome</keyword>
<evidence type="ECO:0000256" key="1">
    <source>
        <dbReference type="SAM" id="MobiDB-lite"/>
    </source>
</evidence>
<feature type="compositionally biased region" description="Basic and acidic residues" evidence="1">
    <location>
        <begin position="591"/>
        <end position="600"/>
    </location>
</feature>
<dbReference type="RefSeq" id="XP_044719758.1">
    <property type="nucleotide sequence ID" value="XM_044864818.1"/>
</dbReference>
<feature type="compositionally biased region" description="Basic residues" evidence="1">
    <location>
        <begin position="601"/>
        <end position="610"/>
    </location>
</feature>
<feature type="region of interest" description="Disordered" evidence="1">
    <location>
        <begin position="272"/>
        <end position="338"/>
    </location>
</feature>
<feature type="region of interest" description="Disordered" evidence="1">
    <location>
        <begin position="485"/>
        <end position="618"/>
    </location>
</feature>
<feature type="compositionally biased region" description="Acidic residues" evidence="1">
    <location>
        <begin position="151"/>
        <end position="163"/>
    </location>
</feature>